<dbReference type="InterPro" id="IPR029058">
    <property type="entry name" value="AB_hydrolase_fold"/>
</dbReference>
<dbReference type="Gene3D" id="2.120.10.30">
    <property type="entry name" value="TolB, C-terminal domain"/>
    <property type="match status" value="1"/>
</dbReference>
<evidence type="ECO:0000259" key="2">
    <source>
        <dbReference type="Pfam" id="PF00326"/>
    </source>
</evidence>
<accession>A0ABV2U9L4</accession>
<gene>
    <name evidence="3" type="ORF">ABZV61_17355</name>
</gene>
<organism evidence="3 4">
    <name type="scientific">Streptomyces sp. 900116325</name>
    <dbReference type="NCBI Taxonomy" id="3154295"/>
    <lineage>
        <taxon>Bacteria</taxon>
        <taxon>Bacillati</taxon>
        <taxon>Actinomycetota</taxon>
        <taxon>Actinomycetes</taxon>
        <taxon>Kitasatosporales</taxon>
        <taxon>Streptomycetaceae</taxon>
        <taxon>Streptomyces</taxon>
    </lineage>
</organism>
<dbReference type="SUPFAM" id="SSF53474">
    <property type="entry name" value="alpha/beta-Hydrolases"/>
    <property type="match status" value="1"/>
</dbReference>
<dbReference type="EMBL" id="JBEXIP010000012">
    <property type="protein sequence ID" value="MET8434532.1"/>
    <property type="molecule type" value="Genomic_DNA"/>
</dbReference>
<dbReference type="Proteomes" id="UP001550044">
    <property type="component" value="Unassembled WGS sequence"/>
</dbReference>
<feature type="compositionally biased region" description="Low complexity" evidence="1">
    <location>
        <begin position="17"/>
        <end position="29"/>
    </location>
</feature>
<feature type="region of interest" description="Disordered" evidence="1">
    <location>
        <begin position="1"/>
        <end position="31"/>
    </location>
</feature>
<comment type="caution">
    <text evidence="3">The sequence shown here is derived from an EMBL/GenBank/DDBJ whole genome shotgun (WGS) entry which is preliminary data.</text>
</comment>
<evidence type="ECO:0000256" key="1">
    <source>
        <dbReference type="SAM" id="MobiDB-lite"/>
    </source>
</evidence>
<dbReference type="SUPFAM" id="SSF82171">
    <property type="entry name" value="DPP6 N-terminal domain-like"/>
    <property type="match status" value="1"/>
</dbReference>
<protein>
    <submittedName>
        <fullName evidence="3">Prolyl oligopeptidase family serine peptidase</fullName>
    </submittedName>
</protein>
<dbReference type="Gene3D" id="3.40.50.1820">
    <property type="entry name" value="alpha/beta hydrolase"/>
    <property type="match status" value="1"/>
</dbReference>
<keyword evidence="4" id="KW-1185">Reference proteome</keyword>
<evidence type="ECO:0000313" key="3">
    <source>
        <dbReference type="EMBL" id="MET8434532.1"/>
    </source>
</evidence>
<dbReference type="RefSeq" id="WP_356497900.1">
    <property type="nucleotide sequence ID" value="NZ_JBEXEF010000172.1"/>
</dbReference>
<sequence>MTERRVLPYGEWPSPLTADSAAAGSGSTSWPSGVGEETWWCANDPATATVRLLRTGSGHAPEPVLPAGVSVRNRSLGYGGRPYAVRPGQDGAPHLLVFTDHRDQRLYATGTAPLGTGGAGDLTPLTPADPAEYETCWADPVFAPGGTEVWLVREVTRAAREPGEDPAPRTRRDIVAVPLDGSAVTAPDRLRVVGGDHHFLSTPRISPDGRHLAWLGWNHPQMPWETTELMVAPLADGVAGEPVRVLGGGAVSVPQAAWAPDGTLYAMADPDGWANLFRITPEPDGDWLAECVLPMERECAGALWRVGGSWFAATAAGVVLRHGVGEQRFALWDPADGTLRDLAPEWTEFGSDLWADDHAAVVPAASPTLGHAVLRVPLDGSTPVRCNGERDTTYDAWRAVPERRVAKAADGGEVQYVYYPPTSPDCAGPAGEAPPLLIHIHGGPTNSNGAAPDAEFSLFCSRGFAVAAVDYGGSTGYGRAYRDRLRHTWGVTDVEDSVTVASELASAGLADPSRTAIRGGSAGGWTTLAALTSTDTFCCGAVYYPISDPETWIYGQTHDFESRYMEYLVGKLPEDQERFDRVSPIRKAGQITSPLVMLQGADDFICRPDQAERIVDAVARRGLWHRYLLFEGEGHGFRQASSVSASLRAEAELYGHAMRIDVDLSDTSGAAAGTQG</sequence>
<dbReference type="PANTHER" id="PTHR43056">
    <property type="entry name" value="PEPTIDASE S9 PROLYL OLIGOPEPTIDASE"/>
    <property type="match status" value="1"/>
</dbReference>
<reference evidence="3 4" key="1">
    <citation type="submission" date="2024-06" db="EMBL/GenBank/DDBJ databases">
        <title>The Natural Products Discovery Center: Release of the First 8490 Sequenced Strains for Exploring Actinobacteria Biosynthetic Diversity.</title>
        <authorList>
            <person name="Kalkreuter E."/>
            <person name="Kautsar S.A."/>
            <person name="Yang D."/>
            <person name="Bader C.D."/>
            <person name="Teijaro C.N."/>
            <person name="Fluegel L."/>
            <person name="Davis C.M."/>
            <person name="Simpson J.R."/>
            <person name="Lauterbach L."/>
            <person name="Steele A.D."/>
            <person name="Gui C."/>
            <person name="Meng S."/>
            <person name="Li G."/>
            <person name="Viehrig K."/>
            <person name="Ye F."/>
            <person name="Su P."/>
            <person name="Kiefer A.F."/>
            <person name="Nichols A."/>
            <person name="Cepeda A.J."/>
            <person name="Yan W."/>
            <person name="Fan B."/>
            <person name="Jiang Y."/>
            <person name="Adhikari A."/>
            <person name="Zheng C.-J."/>
            <person name="Schuster L."/>
            <person name="Cowan T.M."/>
            <person name="Smanski M.J."/>
            <person name="Chevrette M.G."/>
            <person name="De Carvalho L.P.S."/>
            <person name="Shen B."/>
        </authorList>
    </citation>
    <scope>NUCLEOTIDE SEQUENCE [LARGE SCALE GENOMIC DNA]</scope>
    <source>
        <strain evidence="3 4">NPDC005137</strain>
    </source>
</reference>
<evidence type="ECO:0000313" key="4">
    <source>
        <dbReference type="Proteomes" id="UP001550044"/>
    </source>
</evidence>
<proteinExistence type="predicted"/>
<feature type="domain" description="Peptidase S9 prolyl oligopeptidase catalytic" evidence="2">
    <location>
        <begin position="454"/>
        <end position="652"/>
    </location>
</feature>
<dbReference type="InterPro" id="IPR011042">
    <property type="entry name" value="6-blade_b-propeller_TolB-like"/>
</dbReference>
<dbReference type="PANTHER" id="PTHR43056:SF5">
    <property type="entry name" value="PEPTIDASE S9 PROLYL OLIGOPEPTIDASE CATALYTIC DOMAIN-CONTAINING PROTEIN"/>
    <property type="match status" value="1"/>
</dbReference>
<dbReference type="InterPro" id="IPR001375">
    <property type="entry name" value="Peptidase_S9_cat"/>
</dbReference>
<dbReference type="InterPro" id="IPR050585">
    <property type="entry name" value="Xaa-Pro_dipeptidyl-ppase/CocE"/>
</dbReference>
<name>A0ABV2U9L4_9ACTN</name>
<dbReference type="Pfam" id="PF00326">
    <property type="entry name" value="Peptidase_S9"/>
    <property type="match status" value="1"/>
</dbReference>